<dbReference type="InterPro" id="IPR001633">
    <property type="entry name" value="EAL_dom"/>
</dbReference>
<feature type="transmembrane region" description="Helical" evidence="1">
    <location>
        <begin position="170"/>
        <end position="189"/>
    </location>
</feature>
<feature type="transmembrane region" description="Helical" evidence="1">
    <location>
        <begin position="6"/>
        <end position="27"/>
    </location>
</feature>
<dbReference type="Gene3D" id="3.20.20.450">
    <property type="entry name" value="EAL domain"/>
    <property type="match status" value="1"/>
</dbReference>
<dbReference type="SUPFAM" id="SSF55073">
    <property type="entry name" value="Nucleotide cyclase"/>
    <property type="match status" value="1"/>
</dbReference>
<reference evidence="4 5" key="1">
    <citation type="journal article" date="2016" name="J. Clin. Microbiol.">
        <title>Detection and Whole-Genome Sequencing of Carbapenemase-Producing Aeromonas hydrophila Isolates from Routine Perirectal Surveillance Culture.</title>
        <authorList>
            <person name="Hughes H.Y."/>
            <person name="Conlan S.P."/>
            <person name="Lau A.F."/>
            <person name="Dekker J.P."/>
            <person name="Michelin A.V."/>
            <person name="Youn J.H."/>
            <person name="Henderson D.K."/>
            <person name="Frank K.M."/>
            <person name="Segre J.A."/>
            <person name="Palmore T.N."/>
        </authorList>
    </citation>
    <scope>NUCLEOTIDE SEQUENCE [LARGE SCALE GENOMIC DNA]</scope>
    <source>
        <strain evidence="4 5">AVNIH1</strain>
    </source>
</reference>
<dbReference type="SUPFAM" id="SSF141868">
    <property type="entry name" value="EAL domain-like"/>
    <property type="match status" value="1"/>
</dbReference>
<dbReference type="CDD" id="cd01949">
    <property type="entry name" value="GGDEF"/>
    <property type="match status" value="1"/>
</dbReference>
<dbReference type="PANTHER" id="PTHR33121:SF79">
    <property type="entry name" value="CYCLIC DI-GMP PHOSPHODIESTERASE PDED-RELATED"/>
    <property type="match status" value="1"/>
</dbReference>
<evidence type="ECO:0000259" key="2">
    <source>
        <dbReference type="PROSITE" id="PS50883"/>
    </source>
</evidence>
<dbReference type="InterPro" id="IPR050706">
    <property type="entry name" value="Cyclic-di-GMP_PDE-like"/>
</dbReference>
<dbReference type="PANTHER" id="PTHR33121">
    <property type="entry name" value="CYCLIC DI-GMP PHOSPHODIESTERASE PDEF"/>
    <property type="match status" value="1"/>
</dbReference>
<dbReference type="PROSITE" id="PS50887">
    <property type="entry name" value="GGDEF"/>
    <property type="match status" value="1"/>
</dbReference>
<name>A0AAC9B5P9_AERVE</name>
<dbReference type="Pfam" id="PF00990">
    <property type="entry name" value="GGDEF"/>
    <property type="match status" value="1"/>
</dbReference>
<feature type="domain" description="GGDEF" evidence="3">
    <location>
        <begin position="228"/>
        <end position="361"/>
    </location>
</feature>
<gene>
    <name evidence="4" type="ORF">WM43_04260</name>
</gene>
<dbReference type="EMBL" id="CP014774">
    <property type="protein sequence ID" value="ANB51928.1"/>
    <property type="molecule type" value="Genomic_DNA"/>
</dbReference>
<dbReference type="SMART" id="SM00052">
    <property type="entry name" value="EAL"/>
    <property type="match status" value="1"/>
</dbReference>
<dbReference type="NCBIfam" id="TIGR00254">
    <property type="entry name" value="GGDEF"/>
    <property type="match status" value="1"/>
</dbReference>
<keyword evidence="1" id="KW-1133">Transmembrane helix</keyword>
<evidence type="ECO:0000313" key="5">
    <source>
        <dbReference type="Proteomes" id="UP000076809"/>
    </source>
</evidence>
<accession>A0AAC9B5P9</accession>
<dbReference type="AlphaFoldDB" id="A0AAC9B5P9"/>
<keyword evidence="1" id="KW-0472">Membrane</keyword>
<dbReference type="CDD" id="cd01948">
    <property type="entry name" value="EAL"/>
    <property type="match status" value="1"/>
</dbReference>
<sequence>MLRGKFLSLILMVTAFLGVAIWSVWNYDRAFNAVTRYTQLSAWALAQLELEIRGFDEALSLYRTGSTSQKEMNKRFDIAWNRLDVFLHGEEAKQVRARFGAEQAVGKIMALFEKYEQAVVSGDRDSKELARFAEELARDLAAIRDVMVKNFTGPSAIAQREVLNSSRIQNFFILAFLMLATVVMLLMLFREVRHQHFLAWNDALTRLPNRASLIKHLKQLTGHKGGRSSVTVCLVDLGHFREVNDSLGYEVGDALLTQLAERIRAVSVDGLFAARTGSDEFAIIISGVMPTYLRFPFLEQLRNELAGLALATDPAHRVRVFMGVSQYVRPVHTPEEMLLFADIALDSAKRKRLNRYVVFSSSMYQHYLRNRRLSTELRELIQHHSNLQLSLYYQPIVRGQGRVRLGAEVLIRWNHPEYGFIPPLDIISLAEDNGLGEALGLWIFRRLQHDLAIFPSDLIEPLEISVNLSSSMFTIGLAAQLDENMREGPLSLQQLIVELTETIALDDIELSKQIIDTLRHIGVRVALDDFGTGWSSFSYLRELYFDKLKIDRSFITAIDNDTRQALFVEAITSLSHQLGVRVVAEGVENNDELKAVLSIGVDEIQGYFYSRPLPLQDFLLFCHRYFINRSIMQEVALG</sequence>
<dbReference type="GO" id="GO:0071111">
    <property type="term" value="F:cyclic-guanylate-specific phosphodiesterase activity"/>
    <property type="evidence" value="ECO:0007669"/>
    <property type="project" value="InterPro"/>
</dbReference>
<dbReference type="Pfam" id="PF00563">
    <property type="entry name" value="EAL"/>
    <property type="match status" value="1"/>
</dbReference>
<dbReference type="InterPro" id="IPR043128">
    <property type="entry name" value="Rev_trsase/Diguanyl_cyclase"/>
</dbReference>
<dbReference type="InterPro" id="IPR000160">
    <property type="entry name" value="GGDEF_dom"/>
</dbReference>
<dbReference type="SMART" id="SM00267">
    <property type="entry name" value="GGDEF"/>
    <property type="match status" value="1"/>
</dbReference>
<organism evidence="4 5">
    <name type="scientific">Aeromonas veronii</name>
    <dbReference type="NCBI Taxonomy" id="654"/>
    <lineage>
        <taxon>Bacteria</taxon>
        <taxon>Pseudomonadati</taxon>
        <taxon>Pseudomonadota</taxon>
        <taxon>Gammaproteobacteria</taxon>
        <taxon>Aeromonadales</taxon>
        <taxon>Aeromonadaceae</taxon>
        <taxon>Aeromonas</taxon>
    </lineage>
</organism>
<dbReference type="InterPro" id="IPR029787">
    <property type="entry name" value="Nucleotide_cyclase"/>
</dbReference>
<evidence type="ECO:0000313" key="4">
    <source>
        <dbReference type="EMBL" id="ANB51928.1"/>
    </source>
</evidence>
<dbReference type="InterPro" id="IPR035919">
    <property type="entry name" value="EAL_sf"/>
</dbReference>
<feature type="domain" description="EAL" evidence="2">
    <location>
        <begin position="370"/>
        <end position="626"/>
    </location>
</feature>
<evidence type="ECO:0000259" key="3">
    <source>
        <dbReference type="PROSITE" id="PS50887"/>
    </source>
</evidence>
<keyword evidence="1" id="KW-0812">Transmembrane</keyword>
<dbReference type="Proteomes" id="UP000076809">
    <property type="component" value="Chromosome"/>
</dbReference>
<dbReference type="PROSITE" id="PS50883">
    <property type="entry name" value="EAL"/>
    <property type="match status" value="1"/>
</dbReference>
<dbReference type="RefSeq" id="WP_064338214.1">
    <property type="nucleotide sequence ID" value="NZ_AP022281.1"/>
</dbReference>
<protein>
    <submittedName>
        <fullName evidence="4">Diguanylate phosphodiesterase</fullName>
    </submittedName>
</protein>
<proteinExistence type="predicted"/>
<dbReference type="Gene3D" id="3.30.70.270">
    <property type="match status" value="1"/>
</dbReference>
<evidence type="ECO:0000256" key="1">
    <source>
        <dbReference type="SAM" id="Phobius"/>
    </source>
</evidence>